<reference evidence="1" key="1">
    <citation type="journal article" date="2017" name="Science">
        <title>Giant viruses with an expanded complement of translation system components.</title>
        <authorList>
            <person name="Schulz F."/>
            <person name="Yutin N."/>
            <person name="Ivanova N.N."/>
            <person name="Ortega D.R."/>
            <person name="Lee T.K."/>
            <person name="Vierheilig J."/>
            <person name="Daims H."/>
            <person name="Horn M."/>
            <person name="Wagner M."/>
            <person name="Jensen G.J."/>
            <person name="Kyrpides N.C."/>
            <person name="Koonin E.V."/>
            <person name="Woyke T."/>
        </authorList>
    </citation>
    <scope>NUCLEOTIDE SEQUENCE</scope>
    <source>
        <strain evidence="1">HKV1</strain>
    </source>
</reference>
<dbReference type="SUPFAM" id="SSF52058">
    <property type="entry name" value="L domain-like"/>
    <property type="match status" value="1"/>
</dbReference>
<dbReference type="EMBL" id="KY684103">
    <property type="protein sequence ID" value="ARF10454.1"/>
    <property type="molecule type" value="Genomic_DNA"/>
</dbReference>
<name>A0A1V0SFN5_9VIRU</name>
<organism evidence="1">
    <name type="scientific">Hokovirus HKV1</name>
    <dbReference type="NCBI Taxonomy" id="1977638"/>
    <lineage>
        <taxon>Viruses</taxon>
        <taxon>Varidnaviria</taxon>
        <taxon>Bamfordvirae</taxon>
        <taxon>Nucleocytoviricota</taxon>
        <taxon>Megaviricetes</taxon>
        <taxon>Imitervirales</taxon>
        <taxon>Mimiviridae</taxon>
        <taxon>Klosneuvirinae</taxon>
        <taxon>Hokovirus</taxon>
    </lineage>
</organism>
<sequence>MVSINNTEYKKDIEVLNLSCQIIEIPKEIGNLQQLRILDLKHNLFAEIPKKNR</sequence>
<gene>
    <name evidence="1" type="ORF">Hokovirus_1_333</name>
</gene>
<dbReference type="Gene3D" id="3.80.10.10">
    <property type="entry name" value="Ribonuclease Inhibitor"/>
    <property type="match status" value="1"/>
</dbReference>
<evidence type="ECO:0008006" key="2">
    <source>
        <dbReference type="Google" id="ProtNLM"/>
    </source>
</evidence>
<dbReference type="InterPro" id="IPR032675">
    <property type="entry name" value="LRR_dom_sf"/>
</dbReference>
<protein>
    <recommendedName>
        <fullName evidence="2">Leucine rich repeat protein</fullName>
    </recommendedName>
</protein>
<proteinExistence type="predicted"/>
<evidence type="ECO:0000313" key="1">
    <source>
        <dbReference type="EMBL" id="ARF10454.1"/>
    </source>
</evidence>
<accession>A0A1V0SFN5</accession>